<feature type="transmembrane region" description="Helical" evidence="13">
    <location>
        <begin position="631"/>
        <end position="656"/>
    </location>
</feature>
<keyword evidence="6 13" id="KW-1133">Transmembrane helix</keyword>
<feature type="transmembrane region" description="Helical" evidence="13">
    <location>
        <begin position="444"/>
        <end position="464"/>
    </location>
</feature>
<gene>
    <name evidence="17" type="primary">CSON013115</name>
</gene>
<evidence type="ECO:0000256" key="9">
    <source>
        <dbReference type="ARBA" id="ARBA00023170"/>
    </source>
</evidence>
<dbReference type="Pfam" id="PF00060">
    <property type="entry name" value="Lig_chan"/>
    <property type="match status" value="1"/>
</dbReference>
<evidence type="ECO:0000256" key="2">
    <source>
        <dbReference type="ARBA" id="ARBA00008685"/>
    </source>
</evidence>
<feature type="domain" description="Ionotropic glutamate receptor L-glutamate and glycine-binding" evidence="16">
    <location>
        <begin position="230"/>
        <end position="342"/>
    </location>
</feature>
<evidence type="ECO:0000256" key="3">
    <source>
        <dbReference type="ARBA" id="ARBA00022448"/>
    </source>
</evidence>
<comment type="similarity">
    <text evidence="2">Belongs to the glutamate-gated ion channel (TC 1.A.10.1) family.</text>
</comment>
<evidence type="ECO:0000256" key="4">
    <source>
        <dbReference type="ARBA" id="ARBA00022475"/>
    </source>
</evidence>
<dbReference type="InterPro" id="IPR019594">
    <property type="entry name" value="Glu/Gly-bd"/>
</dbReference>
<sequence length="676" mass="77753">MLLLSIIFLSTGFIPIFSQFTGLYTELSKEDLFIDLSKLVSSILVNIKIKHCYAIITDDIYSNILTDDFFNKMESSPVFIEKIKTSQEMQDPDSNTSIFWQSIKLNPCEIYVIFLANGIQVEGFLRYADANRILSPNAKYIILHDYRLFTPAQHYIWKRFINVIFIKLYNQHPYVSYRKAGLPFELSTVAFPSSSHNIFVSSRLDIWQAGKFRYKKPLFLDRTENMKSEQLKVVIFTHNPAVTRDTSMLKSENVTYNGVEIKIMEALQDVMNFTGIYYELENADDVKWGEKLENGSYTGLLGEMDAARSDFALADLHYTSFNLKVLDLSIPYNTECLTFLTPEATSDNSWKTLILPFSGSMWAGVLTSLFSVGFIFFGVSFIYRRLHGPLMMGMTDETASSSQKKKKTKKSKVPADMFDQLSNCIIYTYSMLLYVSLPKFPMTWSLRILTGWYWIYCILIVVAYRASMTAILSNPFPRVTIDTIEELAKSKIGIAIWGDQNKGFFLMSQDKFSQEVGEKAEHYSDPLAITKMVAEGKFALYENEFFLKEMRSKVKSSETQLSLHIMSHCSIHMPVAIGLEKNSPLKKQVDKYIRRLIEAGLISKWLMDTTKDFQASEEESPPEALVDLKKLYAGFVALAIGYSLSVVALIGEIIYWKYFIERRPDFDKYELYKLYQ</sequence>
<dbReference type="PANTHER" id="PTHR42643">
    <property type="entry name" value="IONOTROPIC RECEPTOR 20A-RELATED"/>
    <property type="match status" value="1"/>
</dbReference>
<keyword evidence="9" id="KW-0675">Receptor</keyword>
<dbReference type="InterPro" id="IPR001320">
    <property type="entry name" value="Iontro_rcpt_C"/>
</dbReference>
<evidence type="ECO:0000259" key="16">
    <source>
        <dbReference type="Pfam" id="PF10613"/>
    </source>
</evidence>
<evidence type="ECO:0000256" key="14">
    <source>
        <dbReference type="SAM" id="SignalP"/>
    </source>
</evidence>
<keyword evidence="5 13" id="KW-0812">Transmembrane</keyword>
<evidence type="ECO:0000256" key="1">
    <source>
        <dbReference type="ARBA" id="ARBA00004651"/>
    </source>
</evidence>
<dbReference type="GO" id="GO:0005886">
    <property type="term" value="C:plasma membrane"/>
    <property type="evidence" value="ECO:0007669"/>
    <property type="project" value="UniProtKB-SubCell"/>
</dbReference>
<evidence type="ECO:0000256" key="6">
    <source>
        <dbReference type="ARBA" id="ARBA00022989"/>
    </source>
</evidence>
<feature type="transmembrane region" description="Helical" evidence="13">
    <location>
        <begin position="413"/>
        <end position="432"/>
    </location>
</feature>
<feature type="signal peptide" evidence="14">
    <location>
        <begin position="1"/>
        <end position="18"/>
    </location>
</feature>
<dbReference type="Gene3D" id="3.40.190.10">
    <property type="entry name" value="Periplasmic binding protein-like II"/>
    <property type="match status" value="1"/>
</dbReference>
<feature type="domain" description="Ionotropic glutamate receptor C-terminal" evidence="15">
    <location>
        <begin position="360"/>
        <end position="607"/>
    </location>
</feature>
<dbReference type="GO" id="GO:0050906">
    <property type="term" value="P:detection of stimulus involved in sensory perception"/>
    <property type="evidence" value="ECO:0007669"/>
    <property type="project" value="UniProtKB-ARBA"/>
</dbReference>
<evidence type="ECO:0000256" key="10">
    <source>
        <dbReference type="ARBA" id="ARBA00023180"/>
    </source>
</evidence>
<dbReference type="SUPFAM" id="SSF53850">
    <property type="entry name" value="Periplasmic binding protein-like II"/>
    <property type="match status" value="1"/>
</dbReference>
<name>A0A336MB17_CULSO</name>
<evidence type="ECO:0000256" key="8">
    <source>
        <dbReference type="ARBA" id="ARBA00023136"/>
    </source>
</evidence>
<evidence type="ECO:0000256" key="7">
    <source>
        <dbReference type="ARBA" id="ARBA00023065"/>
    </source>
</evidence>
<keyword evidence="4" id="KW-1003">Cell membrane</keyword>
<protein>
    <submittedName>
        <fullName evidence="17">CSON013115 protein</fullName>
    </submittedName>
</protein>
<dbReference type="OMA" id="LHIMEEC"/>
<dbReference type="Gene3D" id="1.10.287.70">
    <property type="match status" value="1"/>
</dbReference>
<keyword evidence="8 13" id="KW-0472">Membrane</keyword>
<dbReference type="VEuPathDB" id="VectorBase:CSON013115"/>
<evidence type="ECO:0000313" key="17">
    <source>
        <dbReference type="EMBL" id="SSX26109.1"/>
    </source>
</evidence>
<dbReference type="PANTHER" id="PTHR42643:SF35">
    <property type="entry name" value="IONOTROPIC RECEPTOR 68A, ISOFORM A"/>
    <property type="match status" value="1"/>
</dbReference>
<keyword evidence="14" id="KW-0732">Signal</keyword>
<dbReference type="GO" id="GO:0015276">
    <property type="term" value="F:ligand-gated monoatomic ion channel activity"/>
    <property type="evidence" value="ECO:0007669"/>
    <property type="project" value="InterPro"/>
</dbReference>
<evidence type="ECO:0000256" key="12">
    <source>
        <dbReference type="ARBA" id="ARBA00023303"/>
    </source>
</evidence>
<evidence type="ECO:0000256" key="5">
    <source>
        <dbReference type="ARBA" id="ARBA00022692"/>
    </source>
</evidence>
<comment type="subcellular location">
    <subcellularLocation>
        <location evidence="1">Cell membrane</location>
        <topology evidence="1">Multi-pass membrane protein</topology>
    </subcellularLocation>
</comment>
<organism evidence="17">
    <name type="scientific">Culicoides sonorensis</name>
    <name type="common">Biting midge</name>
    <dbReference type="NCBI Taxonomy" id="179676"/>
    <lineage>
        <taxon>Eukaryota</taxon>
        <taxon>Metazoa</taxon>
        <taxon>Ecdysozoa</taxon>
        <taxon>Arthropoda</taxon>
        <taxon>Hexapoda</taxon>
        <taxon>Insecta</taxon>
        <taxon>Pterygota</taxon>
        <taxon>Neoptera</taxon>
        <taxon>Endopterygota</taxon>
        <taxon>Diptera</taxon>
        <taxon>Nematocera</taxon>
        <taxon>Chironomoidea</taxon>
        <taxon>Ceratopogonidae</taxon>
        <taxon>Ceratopogoninae</taxon>
        <taxon>Culicoides</taxon>
        <taxon>Monoculicoides</taxon>
    </lineage>
</organism>
<dbReference type="AlphaFoldDB" id="A0A336MB17"/>
<dbReference type="InterPro" id="IPR052192">
    <property type="entry name" value="Insect_Ionotropic_Sensory_Rcpt"/>
</dbReference>
<proteinExistence type="inferred from homology"/>
<keyword evidence="3" id="KW-0813">Transport</keyword>
<reference evidence="17" key="1">
    <citation type="submission" date="2018-07" db="EMBL/GenBank/DDBJ databases">
        <authorList>
            <person name="Quirk P.G."/>
            <person name="Krulwich T.A."/>
        </authorList>
    </citation>
    <scope>NUCLEOTIDE SEQUENCE</scope>
</reference>
<evidence type="ECO:0000256" key="11">
    <source>
        <dbReference type="ARBA" id="ARBA00023286"/>
    </source>
</evidence>
<keyword evidence="12" id="KW-0407">Ion channel</keyword>
<keyword evidence="10" id="KW-0325">Glycoprotein</keyword>
<dbReference type="Pfam" id="PF10613">
    <property type="entry name" value="Lig_chan-Glu_bd"/>
    <property type="match status" value="1"/>
</dbReference>
<keyword evidence="11" id="KW-1071">Ligand-gated ion channel</keyword>
<keyword evidence="7" id="KW-0406">Ion transport</keyword>
<evidence type="ECO:0000259" key="15">
    <source>
        <dbReference type="Pfam" id="PF00060"/>
    </source>
</evidence>
<feature type="transmembrane region" description="Helical" evidence="13">
    <location>
        <begin position="361"/>
        <end position="383"/>
    </location>
</feature>
<evidence type="ECO:0000256" key="13">
    <source>
        <dbReference type="SAM" id="Phobius"/>
    </source>
</evidence>
<feature type="chain" id="PRO_5016365229" evidence="14">
    <location>
        <begin position="19"/>
        <end position="676"/>
    </location>
</feature>
<dbReference type="EMBL" id="UFQT01000650">
    <property type="protein sequence ID" value="SSX26109.1"/>
    <property type="molecule type" value="Genomic_DNA"/>
</dbReference>
<accession>A0A336MB17</accession>